<dbReference type="RefSeq" id="XP_022159081.1">
    <property type="nucleotide sequence ID" value="XM_022303389.1"/>
</dbReference>
<dbReference type="SUPFAM" id="SSF56219">
    <property type="entry name" value="DNase I-like"/>
    <property type="match status" value="1"/>
</dbReference>
<dbReference type="GeneID" id="111025522"/>
<dbReference type="InterPro" id="IPR036691">
    <property type="entry name" value="Endo/exonu/phosph_ase_sf"/>
</dbReference>
<evidence type="ECO:0000313" key="2">
    <source>
        <dbReference type="RefSeq" id="XP_022159081.1"/>
    </source>
</evidence>
<dbReference type="AlphaFoldDB" id="A0A6J1E2U5"/>
<protein>
    <submittedName>
        <fullName evidence="2">Uncharacterized protein LOC111025522</fullName>
    </submittedName>
</protein>
<gene>
    <name evidence="2" type="primary">LOC111025522</name>
</gene>
<keyword evidence="1" id="KW-1185">Reference proteome</keyword>
<evidence type="ECO:0000313" key="1">
    <source>
        <dbReference type="Proteomes" id="UP000504603"/>
    </source>
</evidence>
<sequence length="368" mass="41676">MGDFNAIRHSSEVLGGSPVLTDIEDFDDVLLQADLVEPRVSESWFTWTNKHLRDGLILKGLDRVLVNSAWFGSMPVFEVQVREWGVSDHCPLVFLVGAVVPRCRPSFRFFDYWAADRLLLSVVRDTWKVHSQVSPLVSFGMNLHALKPVLRRFGHHIDTIHKSLQEARARMLAAQALLLSDPSSIGAQEEERVASRDFWDWAMMEKASLRQKSWVRWLSLGDQNSAFFHRSVRGRIVRNDLASLTDDAGQVVTDRAEIARLTVSFYRRLLGSDCIGYRDLTARLAAIVDFVWPPECGVELCWPVTSLEVWEVLFPMASGKAPSPDGFSVGFFKAAWSIVGDDFCKAMLHFFDTSYLPSGVKVMLRRLL</sequence>
<dbReference type="Gene3D" id="3.60.10.10">
    <property type="entry name" value="Endonuclease/exonuclease/phosphatase"/>
    <property type="match status" value="1"/>
</dbReference>
<reference evidence="2" key="1">
    <citation type="submission" date="2025-08" db="UniProtKB">
        <authorList>
            <consortium name="RefSeq"/>
        </authorList>
    </citation>
    <scope>IDENTIFICATION</scope>
</reference>
<name>A0A6J1E2U5_MOMCH</name>
<dbReference type="KEGG" id="mcha:111025522"/>
<proteinExistence type="predicted"/>
<dbReference type="PANTHER" id="PTHR33710:SF64">
    <property type="entry name" value="ENDONUCLEASE_EXONUCLEASE_PHOSPHATASE DOMAIN-CONTAINING PROTEIN"/>
    <property type="match status" value="1"/>
</dbReference>
<dbReference type="Proteomes" id="UP000504603">
    <property type="component" value="Unplaced"/>
</dbReference>
<organism evidence="1 2">
    <name type="scientific">Momordica charantia</name>
    <name type="common">Bitter gourd</name>
    <name type="synonym">Balsam pear</name>
    <dbReference type="NCBI Taxonomy" id="3673"/>
    <lineage>
        <taxon>Eukaryota</taxon>
        <taxon>Viridiplantae</taxon>
        <taxon>Streptophyta</taxon>
        <taxon>Embryophyta</taxon>
        <taxon>Tracheophyta</taxon>
        <taxon>Spermatophyta</taxon>
        <taxon>Magnoliopsida</taxon>
        <taxon>eudicotyledons</taxon>
        <taxon>Gunneridae</taxon>
        <taxon>Pentapetalae</taxon>
        <taxon>rosids</taxon>
        <taxon>fabids</taxon>
        <taxon>Cucurbitales</taxon>
        <taxon>Cucurbitaceae</taxon>
        <taxon>Momordiceae</taxon>
        <taxon>Momordica</taxon>
    </lineage>
</organism>
<dbReference type="PANTHER" id="PTHR33710">
    <property type="entry name" value="BNAC02G09200D PROTEIN"/>
    <property type="match status" value="1"/>
</dbReference>
<dbReference type="OrthoDB" id="1938551at2759"/>
<accession>A0A6J1E2U5</accession>